<dbReference type="PANTHER" id="PTHR13044">
    <property type="entry name" value="ACTIVATING TRANSCRIPTION FACTOR ATF 4/5"/>
    <property type="match status" value="1"/>
</dbReference>
<comment type="subcellular location">
    <subcellularLocation>
        <location evidence="1">Nucleus</location>
    </subcellularLocation>
</comment>
<dbReference type="GO" id="GO:0001228">
    <property type="term" value="F:DNA-binding transcription activator activity, RNA polymerase II-specific"/>
    <property type="evidence" value="ECO:0007669"/>
    <property type="project" value="TreeGrafter"/>
</dbReference>
<name>A0AAD5TCZ9_9FUNG</name>
<evidence type="ECO:0000256" key="6">
    <source>
        <dbReference type="SAM" id="Coils"/>
    </source>
</evidence>
<accession>A0AAD5TCZ9</accession>
<dbReference type="Pfam" id="PF00170">
    <property type="entry name" value="bZIP_1"/>
    <property type="match status" value="1"/>
</dbReference>
<evidence type="ECO:0000256" key="2">
    <source>
        <dbReference type="ARBA" id="ARBA00023015"/>
    </source>
</evidence>
<dbReference type="PROSITE" id="PS50217">
    <property type="entry name" value="BZIP"/>
    <property type="match status" value="1"/>
</dbReference>
<dbReference type="PANTHER" id="PTHR13044:SF14">
    <property type="entry name" value="CRYPTOCEPHAL, ISOFORM A"/>
    <property type="match status" value="1"/>
</dbReference>
<gene>
    <name evidence="9" type="ORF">HDU87_008865</name>
</gene>
<evidence type="ECO:0000256" key="1">
    <source>
        <dbReference type="ARBA" id="ARBA00004123"/>
    </source>
</evidence>
<dbReference type="InterPro" id="IPR046347">
    <property type="entry name" value="bZIP_sf"/>
</dbReference>
<dbReference type="CDD" id="cd12193">
    <property type="entry name" value="bZIP_GCN4"/>
    <property type="match status" value="1"/>
</dbReference>
<feature type="domain" description="BZIP" evidence="8">
    <location>
        <begin position="293"/>
        <end position="335"/>
    </location>
</feature>
<proteinExistence type="predicted"/>
<evidence type="ECO:0000256" key="3">
    <source>
        <dbReference type="ARBA" id="ARBA00023125"/>
    </source>
</evidence>
<evidence type="ECO:0000256" key="7">
    <source>
        <dbReference type="SAM" id="MobiDB-lite"/>
    </source>
</evidence>
<dbReference type="Gene3D" id="3.30.160.60">
    <property type="entry name" value="Classic Zinc Finger"/>
    <property type="match status" value="1"/>
</dbReference>
<evidence type="ECO:0000259" key="8">
    <source>
        <dbReference type="PROSITE" id="PS50217"/>
    </source>
</evidence>
<dbReference type="SUPFAM" id="SSF57959">
    <property type="entry name" value="Leucine zipper domain"/>
    <property type="match status" value="1"/>
</dbReference>
<dbReference type="GO" id="GO:0000977">
    <property type="term" value="F:RNA polymerase II transcription regulatory region sequence-specific DNA binding"/>
    <property type="evidence" value="ECO:0007669"/>
    <property type="project" value="TreeGrafter"/>
</dbReference>
<dbReference type="EMBL" id="JADGJQ010000099">
    <property type="protein sequence ID" value="KAJ3170090.1"/>
    <property type="molecule type" value="Genomic_DNA"/>
</dbReference>
<feature type="compositionally biased region" description="Low complexity" evidence="7">
    <location>
        <begin position="248"/>
        <end position="272"/>
    </location>
</feature>
<keyword evidence="3" id="KW-0238">DNA-binding</keyword>
<keyword evidence="10" id="KW-1185">Reference proteome</keyword>
<evidence type="ECO:0000256" key="4">
    <source>
        <dbReference type="ARBA" id="ARBA00023163"/>
    </source>
</evidence>
<dbReference type="SMART" id="SM00338">
    <property type="entry name" value="BRLZ"/>
    <property type="match status" value="1"/>
</dbReference>
<sequence length="361" mass="37944">MHLNDVPNLDLDQFLGVTQADLDLYATPFDAAIAAQDATAWIPDNEMLDQLELLTAPSESAAASPAFSTIHDPYMFSPSSQACDADAFFNATSPMTSAGDFGVVASPATAQYQDSPMALSIVESPPQFGVPVQAADQGWGFTEEGALFPALYSPSAPAKPAVAIRAKSPVQQQATARPPSAAASVKPIAPMPSSLLPLLNTIGPTAAQLALSPAALAAASAATGVDVKQLQQQLQAFAAMQARQATAGAAAKPSSPTEVAAAATATSAPAATNRKRKERPVDADALFAELDMKRQKNTEAARRSRQKKQERMAELEAQVRQLESERDSLKAEKEEGAVREMNYLAIISAMQQKLCVYEGAS</sequence>
<dbReference type="InterPro" id="IPR004827">
    <property type="entry name" value="bZIP"/>
</dbReference>
<dbReference type="PROSITE" id="PS00036">
    <property type="entry name" value="BZIP_BASIC"/>
    <property type="match status" value="1"/>
</dbReference>
<evidence type="ECO:0000313" key="10">
    <source>
        <dbReference type="Proteomes" id="UP001212152"/>
    </source>
</evidence>
<dbReference type="GO" id="GO:0005634">
    <property type="term" value="C:nucleus"/>
    <property type="evidence" value="ECO:0007669"/>
    <property type="project" value="UniProtKB-SubCell"/>
</dbReference>
<evidence type="ECO:0000256" key="5">
    <source>
        <dbReference type="ARBA" id="ARBA00023242"/>
    </source>
</evidence>
<protein>
    <recommendedName>
        <fullName evidence="8">BZIP domain-containing protein</fullName>
    </recommendedName>
</protein>
<keyword evidence="5" id="KW-0539">Nucleus</keyword>
<feature type="coiled-coil region" evidence="6">
    <location>
        <begin position="298"/>
        <end position="339"/>
    </location>
</feature>
<keyword evidence="6" id="KW-0175">Coiled coil</keyword>
<dbReference type="Proteomes" id="UP001212152">
    <property type="component" value="Unassembled WGS sequence"/>
</dbReference>
<dbReference type="AlphaFoldDB" id="A0AAD5TCZ9"/>
<organism evidence="9 10">
    <name type="scientific">Geranomyces variabilis</name>
    <dbReference type="NCBI Taxonomy" id="109894"/>
    <lineage>
        <taxon>Eukaryota</taxon>
        <taxon>Fungi</taxon>
        <taxon>Fungi incertae sedis</taxon>
        <taxon>Chytridiomycota</taxon>
        <taxon>Chytridiomycota incertae sedis</taxon>
        <taxon>Chytridiomycetes</taxon>
        <taxon>Spizellomycetales</taxon>
        <taxon>Powellomycetaceae</taxon>
        <taxon>Geranomyces</taxon>
    </lineage>
</organism>
<reference evidence="9" key="1">
    <citation type="submission" date="2020-05" db="EMBL/GenBank/DDBJ databases">
        <title>Phylogenomic resolution of chytrid fungi.</title>
        <authorList>
            <person name="Stajich J.E."/>
            <person name="Amses K."/>
            <person name="Simmons R."/>
            <person name="Seto K."/>
            <person name="Myers J."/>
            <person name="Bonds A."/>
            <person name="Quandt C.A."/>
            <person name="Barry K."/>
            <person name="Liu P."/>
            <person name="Grigoriev I."/>
            <person name="Longcore J.E."/>
            <person name="James T.Y."/>
        </authorList>
    </citation>
    <scope>NUCLEOTIDE SEQUENCE</scope>
    <source>
        <strain evidence="9">JEL0379</strain>
    </source>
</reference>
<evidence type="ECO:0000313" key="9">
    <source>
        <dbReference type="EMBL" id="KAJ3170090.1"/>
    </source>
</evidence>
<keyword evidence="4" id="KW-0804">Transcription</keyword>
<comment type="caution">
    <text evidence="9">The sequence shown here is derived from an EMBL/GenBank/DDBJ whole genome shotgun (WGS) entry which is preliminary data.</text>
</comment>
<feature type="region of interest" description="Disordered" evidence="7">
    <location>
        <begin position="248"/>
        <end position="280"/>
    </location>
</feature>
<keyword evidence="2" id="KW-0805">Transcription regulation</keyword>